<evidence type="ECO:0008006" key="3">
    <source>
        <dbReference type="Google" id="ProtNLM"/>
    </source>
</evidence>
<evidence type="ECO:0000313" key="2">
    <source>
        <dbReference type="Proteomes" id="UP001596409"/>
    </source>
</evidence>
<gene>
    <name evidence="1" type="ORF">ACFQMH_12970</name>
</gene>
<reference evidence="2" key="1">
    <citation type="journal article" date="2019" name="Int. J. Syst. Evol. Microbiol.">
        <title>The Global Catalogue of Microorganisms (GCM) 10K type strain sequencing project: providing services to taxonomists for standard genome sequencing and annotation.</title>
        <authorList>
            <consortium name="The Broad Institute Genomics Platform"/>
            <consortium name="The Broad Institute Genome Sequencing Center for Infectious Disease"/>
            <person name="Wu L."/>
            <person name="Ma J."/>
        </authorList>
    </citation>
    <scope>NUCLEOTIDE SEQUENCE [LARGE SCALE GENOMIC DNA]</scope>
    <source>
        <strain evidence="2">JCM 4855</strain>
    </source>
</reference>
<keyword evidence="2" id="KW-1185">Reference proteome</keyword>
<evidence type="ECO:0000313" key="1">
    <source>
        <dbReference type="EMBL" id="MFC7012608.1"/>
    </source>
</evidence>
<comment type="caution">
    <text evidence="1">The sequence shown here is derived from an EMBL/GenBank/DDBJ whole genome shotgun (WGS) entry which is preliminary data.</text>
</comment>
<name>A0ABW2DY58_9ACTN</name>
<dbReference type="RefSeq" id="WP_189874896.1">
    <property type="nucleotide sequence ID" value="NZ_BMWA01000015.1"/>
</dbReference>
<dbReference type="Proteomes" id="UP001596409">
    <property type="component" value="Unassembled WGS sequence"/>
</dbReference>
<dbReference type="EMBL" id="JBHSYM010000025">
    <property type="protein sequence ID" value="MFC7012608.1"/>
    <property type="molecule type" value="Genomic_DNA"/>
</dbReference>
<accession>A0ABW2DY58</accession>
<sequence>MGSNPDIGELALVFEEMAQNPITGEVRIKYRNGRVVEARLSDGDRESMLREVAFSFTSGVIRLESLRGDRFEVEAELKSSIPDHRPVVYLDQCHWSTVSNSIFDRARVNGRDYDAAVQLVELAESGRIIIPVSSAHALETSALFDAKRQNLAATILKLSRGWQMRSPVTVRMNEMATVLSRRYGISVTPPELDVFSLAAGAMETDRRAYDTSGLAPGIAALVDRMTSFSAIYDVLMNPEKVPSPKPGWHEHFNKVSQDPEFQARKARQKIIDGRAMAIVDVAPEALSVSQRLGIPAPEYVSVALYEEIDSMPFMRLYGDVIGHRLANRARWEANDLVDILFLGCAAAYADVVVAERAATNYLQRAWGERETECPVVAKLPDAIGAVSQLLA</sequence>
<proteinExistence type="predicted"/>
<organism evidence="1 2">
    <name type="scientific">Streptomyces viridiviolaceus</name>
    <dbReference type="NCBI Taxonomy" id="68282"/>
    <lineage>
        <taxon>Bacteria</taxon>
        <taxon>Bacillati</taxon>
        <taxon>Actinomycetota</taxon>
        <taxon>Actinomycetes</taxon>
        <taxon>Kitasatosporales</taxon>
        <taxon>Streptomycetaceae</taxon>
        <taxon>Streptomyces</taxon>
    </lineage>
</organism>
<protein>
    <recommendedName>
        <fullName evidence="3">DUF4388 domain-containing protein</fullName>
    </recommendedName>
</protein>